<dbReference type="FunFam" id="3.40.718.10:FF:000006">
    <property type="entry name" value="3-isopropylmalate dehydrogenase"/>
    <property type="match status" value="1"/>
</dbReference>
<dbReference type="NCBIfam" id="NF002898">
    <property type="entry name" value="PRK03437.1"/>
    <property type="match status" value="1"/>
</dbReference>
<keyword evidence="8" id="KW-0479">Metal-binding</keyword>
<dbReference type="GO" id="GO:0009098">
    <property type="term" value="P:L-leucine biosynthetic process"/>
    <property type="evidence" value="ECO:0007669"/>
    <property type="project" value="UniProtKB-KW"/>
</dbReference>
<evidence type="ECO:0000313" key="17">
    <source>
        <dbReference type="Proteomes" id="UP001321582"/>
    </source>
</evidence>
<dbReference type="EC" id="1.1.1.85" evidence="5"/>
<feature type="domain" description="Isopropylmalate dehydrogenase-like" evidence="15">
    <location>
        <begin position="5"/>
        <end position="347"/>
    </location>
</feature>
<dbReference type="GO" id="GO:0046872">
    <property type="term" value="F:metal ion binding"/>
    <property type="evidence" value="ECO:0007669"/>
    <property type="project" value="UniProtKB-KW"/>
</dbReference>
<evidence type="ECO:0000256" key="4">
    <source>
        <dbReference type="ARBA" id="ARBA00011738"/>
    </source>
</evidence>
<protein>
    <recommendedName>
        <fullName evidence="5">3-isopropylmalate dehydrogenase</fullName>
        <ecNumber evidence="5">1.1.1.85</ecNumber>
    </recommendedName>
    <alternativeName>
        <fullName evidence="14">3-IPM-DH</fullName>
    </alternativeName>
</protein>
<dbReference type="PANTHER" id="PTHR43275">
    <property type="entry name" value="D-MALATE DEHYDROGENASE [DECARBOXYLATING]"/>
    <property type="match status" value="1"/>
</dbReference>
<dbReference type="SUPFAM" id="SSF53659">
    <property type="entry name" value="Isocitrate/Isopropylmalate dehydrogenase-like"/>
    <property type="match status" value="1"/>
</dbReference>
<dbReference type="InterPro" id="IPR050501">
    <property type="entry name" value="ICDH/IPMDH"/>
</dbReference>
<dbReference type="SMART" id="SM01329">
    <property type="entry name" value="Iso_dh"/>
    <property type="match status" value="1"/>
</dbReference>
<evidence type="ECO:0000259" key="15">
    <source>
        <dbReference type="SMART" id="SM01329"/>
    </source>
</evidence>
<evidence type="ECO:0000256" key="5">
    <source>
        <dbReference type="ARBA" id="ARBA00013101"/>
    </source>
</evidence>
<keyword evidence="7" id="KW-0028">Amino-acid biosynthesis</keyword>
<dbReference type="RefSeq" id="WP_307904505.1">
    <property type="nucleotide sequence ID" value="NZ_AP027059.1"/>
</dbReference>
<keyword evidence="12" id="KW-0464">Manganese</keyword>
<evidence type="ECO:0000256" key="11">
    <source>
        <dbReference type="ARBA" id="ARBA00023027"/>
    </source>
</evidence>
<evidence type="ECO:0000256" key="8">
    <source>
        <dbReference type="ARBA" id="ARBA00022723"/>
    </source>
</evidence>
<evidence type="ECO:0000256" key="13">
    <source>
        <dbReference type="ARBA" id="ARBA00023304"/>
    </source>
</evidence>
<keyword evidence="17" id="KW-1185">Reference proteome</keyword>
<comment type="subunit">
    <text evidence="4">Homodimer.</text>
</comment>
<name>A0AAU9DBR2_9FUSO</name>
<dbReference type="Gene3D" id="3.40.718.10">
    <property type="entry name" value="Isopropylmalate Dehydrogenase"/>
    <property type="match status" value="1"/>
</dbReference>
<keyword evidence="13" id="KW-0100">Branched-chain amino acid biosynthesis</keyword>
<evidence type="ECO:0000256" key="7">
    <source>
        <dbReference type="ARBA" id="ARBA00022605"/>
    </source>
</evidence>
<dbReference type="EMBL" id="AP027059">
    <property type="protein sequence ID" value="BDU49553.1"/>
    <property type="molecule type" value="Genomic_DNA"/>
</dbReference>
<evidence type="ECO:0000256" key="12">
    <source>
        <dbReference type="ARBA" id="ARBA00023211"/>
    </source>
</evidence>
<dbReference type="KEGG" id="haby:HLVA_01220"/>
<accession>A0AAU9DBR2</accession>
<dbReference type="AlphaFoldDB" id="A0AAU9DBR2"/>
<evidence type="ECO:0000256" key="3">
    <source>
        <dbReference type="ARBA" id="ARBA00008319"/>
    </source>
</evidence>
<gene>
    <name evidence="16" type="ORF">HLVA_01220</name>
</gene>
<comment type="cofactor">
    <cofactor evidence="2">
        <name>Mg(2+)</name>
        <dbReference type="ChEBI" id="CHEBI:18420"/>
    </cofactor>
</comment>
<proteinExistence type="inferred from homology"/>
<evidence type="ECO:0000256" key="6">
    <source>
        <dbReference type="ARBA" id="ARBA00022430"/>
    </source>
</evidence>
<dbReference type="InterPro" id="IPR024084">
    <property type="entry name" value="IsoPropMal-DH-like_dom"/>
</dbReference>
<sequence length="354" mass="39116">MEVKRIALIPGDGIGKEVIPEGVKVLKAAAEAEGFKLEFTNFDFGADRYLRDNGHLIDDDELEELKKYDAIYLGAVGDPRVPAGVLEHGILLKLRFDLDLYLNLRPIKLFDEKYCPLKNKTTADIDFTVIRENTEDLYISAGGFLRKGTPQEIATQEMIATRFGVERAIRYAFEEARRINKKKTVALCDKSNVLTYAHNLWLRAFNEIGEEYPDIKKEHYYVDAICMKMVRSPEIFDVIVTPNMFGDIITDLGAEIQGGMGTAVSGNVNPNGISMFEPVHGSAPDIAGQGIANPIAAILSAAQMMDVLGFETASKKIEKAVIRAMEEKETTKDMGGTLNTAQAGDVIAKFVKEA</sequence>
<keyword evidence="6" id="KW-0432">Leucine biosynthesis</keyword>
<evidence type="ECO:0000256" key="1">
    <source>
        <dbReference type="ARBA" id="ARBA00001936"/>
    </source>
</evidence>
<keyword evidence="9" id="KW-0460">Magnesium</keyword>
<reference evidence="16 17" key="1">
    <citation type="submission" date="2022-11" db="EMBL/GenBank/DDBJ databases">
        <title>Haliovirga abyssi gen. nov., sp. nov., a mesophilic fermentative bacterium isolated from the Iheya North hydrothermal field and the proposal of Haliovirgaceae fam. nov.</title>
        <authorList>
            <person name="Miyazaki U."/>
            <person name="Tame A."/>
            <person name="Miyazaki J."/>
            <person name="Takai K."/>
            <person name="Sawayama S."/>
            <person name="Kitajima M."/>
            <person name="Okamoto A."/>
            <person name="Nakagawa S."/>
        </authorList>
    </citation>
    <scope>NUCLEOTIDE SEQUENCE [LARGE SCALE GENOMIC DNA]</scope>
    <source>
        <strain evidence="16 17">IC12</strain>
    </source>
</reference>
<evidence type="ECO:0000256" key="9">
    <source>
        <dbReference type="ARBA" id="ARBA00022842"/>
    </source>
</evidence>
<keyword evidence="10" id="KW-0560">Oxidoreductase</keyword>
<dbReference type="PANTHER" id="PTHR43275:SF1">
    <property type="entry name" value="D-MALATE DEHYDROGENASE [DECARBOXYLATING]"/>
    <property type="match status" value="1"/>
</dbReference>
<comment type="cofactor">
    <cofactor evidence="1">
        <name>Mn(2+)</name>
        <dbReference type="ChEBI" id="CHEBI:29035"/>
    </cofactor>
</comment>
<dbReference type="Pfam" id="PF00180">
    <property type="entry name" value="Iso_dh"/>
    <property type="match status" value="1"/>
</dbReference>
<evidence type="ECO:0000256" key="14">
    <source>
        <dbReference type="ARBA" id="ARBA00033138"/>
    </source>
</evidence>
<keyword evidence="11" id="KW-0520">NAD</keyword>
<evidence type="ECO:0000256" key="2">
    <source>
        <dbReference type="ARBA" id="ARBA00001946"/>
    </source>
</evidence>
<evidence type="ECO:0000256" key="10">
    <source>
        <dbReference type="ARBA" id="ARBA00023002"/>
    </source>
</evidence>
<organism evidence="16 17">
    <name type="scientific">Haliovirga abyssi</name>
    <dbReference type="NCBI Taxonomy" id="2996794"/>
    <lineage>
        <taxon>Bacteria</taxon>
        <taxon>Fusobacteriati</taxon>
        <taxon>Fusobacteriota</taxon>
        <taxon>Fusobacteriia</taxon>
        <taxon>Fusobacteriales</taxon>
        <taxon>Haliovirgaceae</taxon>
        <taxon>Haliovirga</taxon>
    </lineage>
</organism>
<comment type="similarity">
    <text evidence="3">Belongs to the isocitrate and isopropylmalate dehydrogenases family. LeuB type 1 subfamily.</text>
</comment>
<dbReference type="Proteomes" id="UP001321582">
    <property type="component" value="Chromosome"/>
</dbReference>
<evidence type="ECO:0000313" key="16">
    <source>
        <dbReference type="EMBL" id="BDU49553.1"/>
    </source>
</evidence>
<dbReference type="GO" id="GO:0003862">
    <property type="term" value="F:3-isopropylmalate dehydrogenase activity"/>
    <property type="evidence" value="ECO:0007669"/>
    <property type="project" value="UniProtKB-EC"/>
</dbReference>